<dbReference type="InterPro" id="IPR026444">
    <property type="entry name" value="Secre_tail"/>
</dbReference>
<dbReference type="Gene3D" id="2.60.40.10">
    <property type="entry name" value="Immunoglobulins"/>
    <property type="match status" value="1"/>
</dbReference>
<dbReference type="Pfam" id="PF18962">
    <property type="entry name" value="Por_Secre_tail"/>
    <property type="match status" value="1"/>
</dbReference>
<evidence type="ECO:0000313" key="6">
    <source>
        <dbReference type="Proteomes" id="UP001596043"/>
    </source>
</evidence>
<gene>
    <name evidence="5" type="ORF">ACFO3O_14870</name>
</gene>
<keyword evidence="1 2" id="KW-0732">Signal</keyword>
<feature type="chain" id="PRO_5047264360" evidence="2">
    <location>
        <begin position="22"/>
        <end position="980"/>
    </location>
</feature>
<feature type="domain" description="GEVED" evidence="4">
    <location>
        <begin position="802"/>
        <end position="883"/>
    </location>
</feature>
<feature type="signal peptide" evidence="2">
    <location>
        <begin position="1"/>
        <end position="21"/>
    </location>
</feature>
<dbReference type="NCBIfam" id="TIGR04183">
    <property type="entry name" value="Por_Secre_tail"/>
    <property type="match status" value="1"/>
</dbReference>
<dbReference type="InterPro" id="IPR013783">
    <property type="entry name" value="Ig-like_fold"/>
</dbReference>
<evidence type="ECO:0000313" key="5">
    <source>
        <dbReference type="EMBL" id="MFC4635192.1"/>
    </source>
</evidence>
<keyword evidence="6" id="KW-1185">Reference proteome</keyword>
<evidence type="ECO:0000256" key="2">
    <source>
        <dbReference type="SAM" id="SignalP"/>
    </source>
</evidence>
<dbReference type="Proteomes" id="UP001596043">
    <property type="component" value="Unassembled WGS sequence"/>
</dbReference>
<protein>
    <submittedName>
        <fullName evidence="5">GEVED domain-containing protein</fullName>
    </submittedName>
</protein>
<dbReference type="RefSeq" id="WP_379980174.1">
    <property type="nucleotide sequence ID" value="NZ_JBHSFV010000009.1"/>
</dbReference>
<evidence type="ECO:0000256" key="1">
    <source>
        <dbReference type="ARBA" id="ARBA00022729"/>
    </source>
</evidence>
<organism evidence="5 6">
    <name type="scientific">Dokdonia ponticola</name>
    <dbReference type="NCBI Taxonomy" id="2041041"/>
    <lineage>
        <taxon>Bacteria</taxon>
        <taxon>Pseudomonadati</taxon>
        <taxon>Bacteroidota</taxon>
        <taxon>Flavobacteriia</taxon>
        <taxon>Flavobacteriales</taxon>
        <taxon>Flavobacteriaceae</taxon>
        <taxon>Dokdonia</taxon>
    </lineage>
</organism>
<name>A0ABV9HYE9_9FLAO</name>
<proteinExistence type="predicted"/>
<feature type="domain" description="Secretion system C-terminal sorting" evidence="3">
    <location>
        <begin position="908"/>
        <end position="979"/>
    </location>
</feature>
<reference evidence="6" key="1">
    <citation type="journal article" date="2019" name="Int. J. Syst. Evol. Microbiol.">
        <title>The Global Catalogue of Microorganisms (GCM) 10K type strain sequencing project: providing services to taxonomists for standard genome sequencing and annotation.</title>
        <authorList>
            <consortium name="The Broad Institute Genomics Platform"/>
            <consortium name="The Broad Institute Genome Sequencing Center for Infectious Disease"/>
            <person name="Wu L."/>
            <person name="Ma J."/>
        </authorList>
    </citation>
    <scope>NUCLEOTIDE SEQUENCE [LARGE SCALE GENOMIC DNA]</scope>
    <source>
        <strain evidence="6">YJ-61-S</strain>
    </source>
</reference>
<sequence>MIKKLKVAALVLLAFGFQSMAQQETQGGSLNYVGEAASMRVVPSLSSRTSSLTLAPDWNGQEPQDGRYVRGVKSNVVPGKDPQTENDYFSSNPGKLDKKINLTRSLENDFVVNNNVGSPSDPALAVGPNHVVIVFNTGFIIYDKDGNALTGPLNVNNIFSNGGCCDLTASYDNAADRWVLTYLFVGAGMELAVSDGPDPTTANWTLYSFPQVSDYNKLSVWRDGYYITDNGPNDVWAIDRDAALAGDPAASIQGFVVNGISSPNGGFTSAQVANVTDDNLPTTGGAPLVYMRDDGFQGVTEDEYWLWTIDVDFDNPANSGVSVPQEFPAIPFINVFDGGGFSNLTQPGGGIAIDALQSTIMNQMQFRKFATHNSIIFNFVVDTDATAGELAGIRWVELRQSADGMPWSLFQEGTYNAPDGKHAWMGSMAMDNQGNIGMGYSSMAGPTTPNPLDNRVGAFYTGRFASDDPGVMSIDEVEIAIGTQNIAGLRFGDYAKLDVDPNNDKEFWFITEYANTNHVAKFQIQSDFDNDLGVVSIDAPVNGDLAAPQDVTVTIFNFGLNDVTGFDVTYAIDGGALVTESFAGTIASATSAEFTFTTQGDFSTVGQTYSITASTVFAADEFADNDATTREVTHLNPDDVGATNVTAPISDASQVTIEIENFGTATQTSIPVFYTLNGGAPVQETYTGSIAFGATDTYTFTATEDLSALGDYVFVAGTELAGDSDETNDDTTATVTNAICEPESNCAGFDDGVTQIALADQDISVNCSASGYTDDTDTVFNFVLDENPFEGVLQMGFADSVFALWIDFNDNNTFEADELIANEFVAQANADFAFTVDFSTVVADVTPGMHRMRLRGEDESTGGDVLDPCDDLQFGRTNDYTANISGTLGTADELFAATDLQVHSLGNDQFEVIFNDTSSFSQKLPITVYNTLGQTLAYYTVDNNGAGYTKIIDMSYVSSGVYFVKVGTADLNKVRRIIVE</sequence>
<dbReference type="EMBL" id="JBHSFV010000009">
    <property type="protein sequence ID" value="MFC4635192.1"/>
    <property type="molecule type" value="Genomic_DNA"/>
</dbReference>
<dbReference type="InterPro" id="IPR045474">
    <property type="entry name" value="GEVED"/>
</dbReference>
<evidence type="ECO:0000259" key="3">
    <source>
        <dbReference type="Pfam" id="PF18962"/>
    </source>
</evidence>
<accession>A0ABV9HYE9</accession>
<comment type="caution">
    <text evidence="5">The sequence shown here is derived from an EMBL/GenBank/DDBJ whole genome shotgun (WGS) entry which is preliminary data.</text>
</comment>
<dbReference type="Pfam" id="PF20009">
    <property type="entry name" value="GEVED"/>
    <property type="match status" value="1"/>
</dbReference>
<evidence type="ECO:0000259" key="4">
    <source>
        <dbReference type="Pfam" id="PF20009"/>
    </source>
</evidence>